<dbReference type="Gene3D" id="2.60.40.1180">
    <property type="entry name" value="Golgi alpha-mannosidase II"/>
    <property type="match status" value="1"/>
</dbReference>
<feature type="domain" description="Alpha galactosidase C-terminal" evidence="9">
    <location>
        <begin position="346"/>
        <end position="411"/>
    </location>
</feature>
<dbReference type="SUPFAM" id="SSF51011">
    <property type="entry name" value="Glycosyl hydrolase domain"/>
    <property type="match status" value="1"/>
</dbReference>
<comment type="catalytic activity">
    <reaction evidence="1">
        <text>Hydrolysis of terminal, non-reducing alpha-D-galactose residues in alpha-D-galactosides, including galactose oligosaccharides, galactomannans and galactolipids.</text>
        <dbReference type="EC" id="3.2.1.22"/>
    </reaction>
</comment>
<dbReference type="SUPFAM" id="SSF51445">
    <property type="entry name" value="(Trans)glycosidases"/>
    <property type="match status" value="1"/>
</dbReference>
<comment type="subunit">
    <text evidence="7">Homodimer.</text>
</comment>
<name>A0ABR1D429_NECAM</name>
<dbReference type="PRINTS" id="PR00740">
    <property type="entry name" value="GLHYDRLASE27"/>
</dbReference>
<dbReference type="EC" id="3.2.1.-" evidence="7"/>
<dbReference type="PANTHER" id="PTHR11452">
    <property type="entry name" value="ALPHA-GALACTOSIDASE/ALPHA-N-ACETYLGALACTOSAMINIDASE"/>
    <property type="match status" value="1"/>
</dbReference>
<evidence type="ECO:0000256" key="2">
    <source>
        <dbReference type="ARBA" id="ARBA00009743"/>
    </source>
</evidence>
<dbReference type="InterPro" id="IPR000111">
    <property type="entry name" value="Glyco_hydro_27/36_CS"/>
</dbReference>
<comment type="similarity">
    <text evidence="2 7">Belongs to the glycosyl hydrolase 27 family.</text>
</comment>
<dbReference type="InterPro" id="IPR002241">
    <property type="entry name" value="Glyco_hydro_27"/>
</dbReference>
<keyword evidence="8" id="KW-1133">Transmembrane helix</keyword>
<dbReference type="InterPro" id="IPR017853">
    <property type="entry name" value="GH"/>
</dbReference>
<gene>
    <name evidence="10" type="primary">Necator_chrIII.g12269</name>
    <name evidence="10" type="ORF">RB195_011503</name>
</gene>
<evidence type="ECO:0000313" key="11">
    <source>
        <dbReference type="Proteomes" id="UP001303046"/>
    </source>
</evidence>
<evidence type="ECO:0000313" key="10">
    <source>
        <dbReference type="EMBL" id="KAK6744826.1"/>
    </source>
</evidence>
<feature type="transmembrane region" description="Helical" evidence="8">
    <location>
        <begin position="6"/>
        <end position="26"/>
    </location>
</feature>
<dbReference type="EMBL" id="JAVFWL010000003">
    <property type="protein sequence ID" value="KAK6744826.1"/>
    <property type="molecule type" value="Genomic_DNA"/>
</dbReference>
<dbReference type="Pfam" id="PF16499">
    <property type="entry name" value="Melibiase_2"/>
    <property type="match status" value="1"/>
</dbReference>
<comment type="caution">
    <text evidence="10">The sequence shown here is derived from an EMBL/GenBank/DDBJ whole genome shotgun (WGS) entry which is preliminary data.</text>
</comment>
<evidence type="ECO:0000256" key="4">
    <source>
        <dbReference type="ARBA" id="ARBA00022729"/>
    </source>
</evidence>
<keyword evidence="5 7" id="KW-0378">Hydrolase</keyword>
<dbReference type="InterPro" id="IPR041233">
    <property type="entry name" value="Melibiase_C"/>
</dbReference>
<sequence length="414" mass="46830">MTAFGYLFIPIIVAFATIVSTLDNGLARLPPMGWMSWATFFCETDCENKPNHCINEKLYKEMADRLVEDGFLEAGYNRIHIDDCWMEKSRDEEGKLVADRKRFPSGIKELAKYMHERNLELGIYADFGNETCAGEYPGSLDHLKDDADTFASWDVDYLKLDGCYVETDLMPIGYPKMERALNGTGRQIVYACGWPLFFHTAGKEDEIKYDEVRAACNSWRIYDDVEGSWSSIAGIISYVEEHQDVLAAAHGPGGWNDPDMLVIGLPKVSIDQAVVQMTMWSMWSAPLIMSNDLRTLEPEFREILLNRDVIAIDQDPMGIMGKLIHKSESIGVYLKPIIPVQGDKTSYALAVVNKNLLEVKKVEFALKSLSIPSDKLYHVWDLWTGEDHGAVDSSYVFKFELRPTSAVMLKLTLT</sequence>
<evidence type="ECO:0000256" key="6">
    <source>
        <dbReference type="ARBA" id="ARBA00023295"/>
    </source>
</evidence>
<dbReference type="PROSITE" id="PS00512">
    <property type="entry name" value="ALPHA_GALACTOSIDASE"/>
    <property type="match status" value="1"/>
</dbReference>
<evidence type="ECO:0000256" key="8">
    <source>
        <dbReference type="SAM" id="Phobius"/>
    </source>
</evidence>
<evidence type="ECO:0000256" key="1">
    <source>
        <dbReference type="ARBA" id="ARBA00001255"/>
    </source>
</evidence>
<keyword evidence="8" id="KW-0472">Membrane</keyword>
<keyword evidence="6 7" id="KW-0326">Glycosidase</keyword>
<evidence type="ECO:0000259" key="9">
    <source>
        <dbReference type="Pfam" id="PF17801"/>
    </source>
</evidence>
<evidence type="ECO:0000256" key="3">
    <source>
        <dbReference type="ARBA" id="ARBA00012755"/>
    </source>
</evidence>
<dbReference type="CDD" id="cd14792">
    <property type="entry name" value="GH27"/>
    <property type="match status" value="1"/>
</dbReference>
<organism evidence="10 11">
    <name type="scientific">Necator americanus</name>
    <name type="common">Human hookworm</name>
    <dbReference type="NCBI Taxonomy" id="51031"/>
    <lineage>
        <taxon>Eukaryota</taxon>
        <taxon>Metazoa</taxon>
        <taxon>Ecdysozoa</taxon>
        <taxon>Nematoda</taxon>
        <taxon>Chromadorea</taxon>
        <taxon>Rhabditida</taxon>
        <taxon>Rhabditina</taxon>
        <taxon>Rhabditomorpha</taxon>
        <taxon>Strongyloidea</taxon>
        <taxon>Ancylostomatidae</taxon>
        <taxon>Bunostominae</taxon>
        <taxon>Necator</taxon>
    </lineage>
</organism>
<evidence type="ECO:0000256" key="7">
    <source>
        <dbReference type="RuleBase" id="RU361168"/>
    </source>
</evidence>
<dbReference type="Proteomes" id="UP001303046">
    <property type="component" value="Unassembled WGS sequence"/>
</dbReference>
<keyword evidence="7" id="KW-1015">Disulfide bond</keyword>
<keyword evidence="11" id="KW-1185">Reference proteome</keyword>
<dbReference type="InterPro" id="IPR013780">
    <property type="entry name" value="Glyco_hydro_b"/>
</dbReference>
<keyword evidence="8" id="KW-0812">Transmembrane</keyword>
<dbReference type="PANTHER" id="PTHR11452:SF83">
    <property type="entry name" value="ALPHA-GALACTOSIDASE"/>
    <property type="match status" value="1"/>
</dbReference>
<dbReference type="Pfam" id="PF17801">
    <property type="entry name" value="Melibiase_C"/>
    <property type="match status" value="1"/>
</dbReference>
<accession>A0ABR1D429</accession>
<dbReference type="InterPro" id="IPR013785">
    <property type="entry name" value="Aldolase_TIM"/>
</dbReference>
<protein>
    <recommendedName>
        <fullName evidence="3 7">Alpha-galactosidase</fullName>
        <ecNumber evidence="7">3.2.1.-</ecNumber>
    </recommendedName>
</protein>
<dbReference type="Gene3D" id="3.20.20.70">
    <property type="entry name" value="Aldolase class I"/>
    <property type="match status" value="1"/>
</dbReference>
<proteinExistence type="inferred from homology"/>
<evidence type="ECO:0000256" key="5">
    <source>
        <dbReference type="ARBA" id="ARBA00022801"/>
    </source>
</evidence>
<keyword evidence="4" id="KW-0732">Signal</keyword>
<reference evidence="10 11" key="1">
    <citation type="submission" date="2023-08" db="EMBL/GenBank/DDBJ databases">
        <title>A Necator americanus chromosomal reference genome.</title>
        <authorList>
            <person name="Ilik V."/>
            <person name="Petrzelkova K.J."/>
            <person name="Pardy F."/>
            <person name="Fuh T."/>
            <person name="Niatou-Singa F.S."/>
            <person name="Gouil Q."/>
            <person name="Baker L."/>
            <person name="Ritchie M.E."/>
            <person name="Jex A.R."/>
            <person name="Gazzola D."/>
            <person name="Li H."/>
            <person name="Toshio Fujiwara R."/>
            <person name="Zhan B."/>
            <person name="Aroian R.V."/>
            <person name="Pafco B."/>
            <person name="Schwarz E.M."/>
        </authorList>
    </citation>
    <scope>NUCLEOTIDE SEQUENCE [LARGE SCALE GENOMIC DNA]</scope>
    <source>
        <strain evidence="10 11">Aroian</strain>
        <tissue evidence="10">Whole animal</tissue>
    </source>
</reference>